<dbReference type="SUPFAM" id="SSF52402">
    <property type="entry name" value="Adenine nucleotide alpha hydrolases-like"/>
    <property type="match status" value="1"/>
</dbReference>
<dbReference type="MEROPS" id="C26.957"/>
<dbReference type="InterPro" id="IPR029062">
    <property type="entry name" value="Class_I_gatase-like"/>
</dbReference>
<dbReference type="InterPro" id="IPR017926">
    <property type="entry name" value="GATASE"/>
</dbReference>
<evidence type="ECO:0000256" key="5">
    <source>
        <dbReference type="ARBA" id="ARBA00022741"/>
    </source>
</evidence>
<dbReference type="PROSITE" id="PS51553">
    <property type="entry name" value="GMPS_ATP_PPASE"/>
    <property type="match status" value="1"/>
</dbReference>
<dbReference type="SUPFAM" id="SSF52317">
    <property type="entry name" value="Class I glutamine amidotransferase-like"/>
    <property type="match status" value="1"/>
</dbReference>
<dbReference type="InterPro" id="IPR001674">
    <property type="entry name" value="GMP_synth_C"/>
</dbReference>
<evidence type="ECO:0000256" key="2">
    <source>
        <dbReference type="ARBA" id="ARBA00005153"/>
    </source>
</evidence>
<proteinExistence type="predicted"/>
<dbReference type="PANTHER" id="PTHR11922">
    <property type="entry name" value="GMP SYNTHASE-RELATED"/>
    <property type="match status" value="1"/>
</dbReference>
<evidence type="ECO:0000256" key="9">
    <source>
        <dbReference type="ARBA" id="ARBA00022962"/>
    </source>
</evidence>
<feature type="domain" description="GMPS ATP-PPase" evidence="11">
    <location>
        <begin position="197"/>
        <end position="385"/>
    </location>
</feature>
<keyword evidence="5 10" id="KW-0547">Nucleotide-binding</keyword>
<evidence type="ECO:0000256" key="4">
    <source>
        <dbReference type="ARBA" id="ARBA00022598"/>
    </source>
</evidence>
<evidence type="ECO:0000256" key="7">
    <source>
        <dbReference type="ARBA" id="ARBA00022755"/>
    </source>
</evidence>
<dbReference type="NCBIfam" id="NF000848">
    <property type="entry name" value="PRK00074.1"/>
    <property type="match status" value="1"/>
</dbReference>
<dbReference type="eggNOG" id="COG0518">
    <property type="taxonomic scope" value="Bacteria"/>
</dbReference>
<dbReference type="AlphaFoldDB" id="C6V603"/>
<comment type="function">
    <text evidence="1">Catalyzes the synthesis of GMP from XMP.</text>
</comment>
<dbReference type="NCBIfam" id="TIGR00888">
    <property type="entry name" value="guaA_Nterm"/>
    <property type="match status" value="1"/>
</dbReference>
<organism evidence="12 13">
    <name type="scientific">Neorickettsia risticii (strain Illinois)</name>
    <dbReference type="NCBI Taxonomy" id="434131"/>
    <lineage>
        <taxon>Bacteria</taxon>
        <taxon>Pseudomonadati</taxon>
        <taxon>Pseudomonadota</taxon>
        <taxon>Alphaproteobacteria</taxon>
        <taxon>Rickettsiales</taxon>
        <taxon>Anaplasmataceae</taxon>
        <taxon>Neorickettsia</taxon>
    </lineage>
</organism>
<dbReference type="HOGENOM" id="CLU_014340_0_5_5"/>
<dbReference type="PRINTS" id="PR00096">
    <property type="entry name" value="GATASE"/>
</dbReference>
<evidence type="ECO:0000256" key="10">
    <source>
        <dbReference type="PROSITE-ProRule" id="PRU00886"/>
    </source>
</evidence>
<sequence>MIPEIAIIDLGSQFTQLIARKLRENGCRSCIYDPSDFTFSNNVKGVILSGSHQSTSEYANYRDLIATVLNMNSMHGIPVLGICYGKQLLSDFFGASVVSGKNREYGKARLQIIAESPIVNNISVADFTVWMSHGDAVATLPCGFKCVAKTDDCQFALIADENRKIYGFQFHPEVSHTENGGVLLCNFIAIAGVENTWDLQVFSEEEKRIVVATTGDAGVLAAVSGGVDSTVAAKFMHGAIGERLHCIFVDTGLLRKNEANEVKESFSSLGIPLKIVFAADRFFKKLAGVTDPEQKRKIVGETFIQVFEEEALKIQGVEFLLQGTLYPDVIESGGGGSHTIKSHHNVGGLPEKMGLKLLEPFRLLFKDEVRAIGRQLGVSEILLMRHPSPGPALAIRILGEVTQEKVAVLQDIDEIYISTMKEYDLYSHIWQAFSVLLPVRSVGVMGDKRSYNYVCALRAITSHDGMTASAYPFEAHDDNKLRFLSFLNEVATRIPNRVSAVSRVVYDITSKPPATVEWE</sequence>
<dbReference type="KEGG" id="nri:NRI_0854"/>
<dbReference type="Pfam" id="PF00958">
    <property type="entry name" value="GMP_synt_C"/>
    <property type="match status" value="1"/>
</dbReference>
<evidence type="ECO:0000256" key="1">
    <source>
        <dbReference type="ARBA" id="ARBA00002332"/>
    </source>
</evidence>
<keyword evidence="8 10" id="KW-0067">ATP-binding</keyword>
<dbReference type="STRING" id="434131.NRI_0854"/>
<dbReference type="GO" id="GO:0003921">
    <property type="term" value="F:GMP synthase activity"/>
    <property type="evidence" value="ECO:0007669"/>
    <property type="project" value="InterPro"/>
</dbReference>
<dbReference type="Pfam" id="PF00117">
    <property type="entry name" value="GATase"/>
    <property type="match status" value="1"/>
</dbReference>
<evidence type="ECO:0000259" key="11">
    <source>
        <dbReference type="PROSITE" id="PS51553"/>
    </source>
</evidence>
<reference evidence="12 13" key="1">
    <citation type="journal article" date="2009" name="Nucleic Acids Res.">
        <title>Analysis of complete genome sequence of Neorickettsia risticii: causative agent of Potomac horse fever.</title>
        <authorList>
            <person name="Lin M."/>
            <person name="Zhang C."/>
            <person name="Gibson K."/>
            <person name="Rikihisa Y."/>
        </authorList>
    </citation>
    <scope>NUCLEOTIDE SEQUENCE [LARGE SCALE GENOMIC DNA]</scope>
    <source>
        <strain evidence="12 13">Illinois</strain>
    </source>
</reference>
<feature type="binding site" evidence="10">
    <location>
        <begin position="224"/>
        <end position="230"/>
    </location>
    <ligand>
        <name>ATP</name>
        <dbReference type="ChEBI" id="CHEBI:30616"/>
    </ligand>
</feature>
<dbReference type="Gene3D" id="3.40.50.880">
    <property type="match status" value="1"/>
</dbReference>
<dbReference type="GO" id="GO:0005524">
    <property type="term" value="F:ATP binding"/>
    <property type="evidence" value="ECO:0007669"/>
    <property type="project" value="UniProtKB-UniRule"/>
</dbReference>
<keyword evidence="13" id="KW-1185">Reference proteome</keyword>
<dbReference type="PROSITE" id="PS51273">
    <property type="entry name" value="GATASE_TYPE_1"/>
    <property type="match status" value="1"/>
</dbReference>
<dbReference type="InterPro" id="IPR025777">
    <property type="entry name" value="GMPS_ATP_PPase_dom"/>
</dbReference>
<dbReference type="NCBIfam" id="TIGR00884">
    <property type="entry name" value="guaA_Cterm"/>
    <property type="match status" value="1"/>
</dbReference>
<dbReference type="CDD" id="cd01997">
    <property type="entry name" value="GMP_synthase_C"/>
    <property type="match status" value="1"/>
</dbReference>
<keyword evidence="7 10" id="KW-0658">Purine biosynthesis</keyword>
<dbReference type="EMBL" id="CP001431">
    <property type="protein sequence ID" value="ACT69828.1"/>
    <property type="molecule type" value="Genomic_DNA"/>
</dbReference>
<dbReference type="UniPathway" id="UPA00189">
    <property type="reaction ID" value="UER00296"/>
</dbReference>
<dbReference type="InterPro" id="IPR004739">
    <property type="entry name" value="GMP_synth_GATase"/>
</dbReference>
<accession>C6V603</accession>
<keyword evidence="6 10" id="KW-0332">GMP biosynthesis</keyword>
<dbReference type="PANTHER" id="PTHR11922:SF2">
    <property type="entry name" value="GMP SYNTHASE [GLUTAMINE-HYDROLYZING]"/>
    <property type="match status" value="1"/>
</dbReference>
<keyword evidence="4 12" id="KW-0436">Ligase</keyword>
<dbReference type="Gene3D" id="3.40.50.620">
    <property type="entry name" value="HUPs"/>
    <property type="match status" value="1"/>
</dbReference>
<evidence type="ECO:0000313" key="12">
    <source>
        <dbReference type="EMBL" id="ACT69828.1"/>
    </source>
</evidence>
<dbReference type="SUPFAM" id="SSF54810">
    <property type="entry name" value="GMP synthetase C-terminal dimerisation domain"/>
    <property type="match status" value="1"/>
</dbReference>
<dbReference type="FunFam" id="3.30.300.10:FF:000002">
    <property type="entry name" value="GMP synthase [glutamine-hydrolyzing]"/>
    <property type="match status" value="1"/>
</dbReference>
<keyword evidence="9" id="KW-0315">Glutamine amidotransferase</keyword>
<dbReference type="Proteomes" id="UP000001627">
    <property type="component" value="Chromosome"/>
</dbReference>
<dbReference type="InterPro" id="IPR014729">
    <property type="entry name" value="Rossmann-like_a/b/a_fold"/>
</dbReference>
<evidence type="ECO:0000256" key="3">
    <source>
        <dbReference type="ARBA" id="ARBA00012746"/>
    </source>
</evidence>
<comment type="pathway">
    <text evidence="2">Purine metabolism; GMP biosynthesis; GMP from XMP (L-Gln route): step 1/1.</text>
</comment>
<evidence type="ECO:0000313" key="13">
    <source>
        <dbReference type="Proteomes" id="UP000001627"/>
    </source>
</evidence>
<evidence type="ECO:0000256" key="8">
    <source>
        <dbReference type="ARBA" id="ARBA00022840"/>
    </source>
</evidence>
<dbReference type="EC" id="6.3.5.2" evidence="3"/>
<gene>
    <name evidence="12" type="ordered locus">NRI_0854</name>
</gene>
<dbReference type="GO" id="GO:0005829">
    <property type="term" value="C:cytosol"/>
    <property type="evidence" value="ECO:0007669"/>
    <property type="project" value="TreeGrafter"/>
</dbReference>
<evidence type="ECO:0000256" key="6">
    <source>
        <dbReference type="ARBA" id="ARBA00022749"/>
    </source>
</evidence>
<dbReference type="eggNOG" id="COG0519">
    <property type="taxonomic scope" value="Bacteria"/>
</dbReference>
<name>C6V603_NEORI</name>
<dbReference type="Gene3D" id="3.30.300.10">
    <property type="match status" value="1"/>
</dbReference>
<protein>
    <recommendedName>
        <fullName evidence="3">GMP synthase (glutamine-hydrolyzing)</fullName>
        <ecNumber evidence="3">6.3.5.2</ecNumber>
    </recommendedName>
</protein>